<reference evidence="1" key="1">
    <citation type="submission" date="2018-06" db="EMBL/GenBank/DDBJ databases">
        <authorList>
            <person name="Zhirakovskaya E."/>
        </authorList>
    </citation>
    <scope>NUCLEOTIDE SEQUENCE</scope>
</reference>
<name>A0A3B0UAA1_9ZZZZ</name>
<accession>A0A3B0UAA1</accession>
<dbReference type="AlphaFoldDB" id="A0A3B0UAA1"/>
<protein>
    <submittedName>
        <fullName evidence="1">Uncharacterized Nudix hydrolase NudL</fullName>
    </submittedName>
</protein>
<dbReference type="GO" id="GO:0016787">
    <property type="term" value="F:hydrolase activity"/>
    <property type="evidence" value="ECO:0007669"/>
    <property type="project" value="UniProtKB-KW"/>
</dbReference>
<evidence type="ECO:0000313" key="1">
    <source>
        <dbReference type="EMBL" id="VAW25293.1"/>
    </source>
</evidence>
<sequence>TKNHEVEKLITVTIKDLLKDSSISTTTLSTSYATNTEVPCFVLNSYVVWGATAMILNEIKQLIKNI</sequence>
<proteinExistence type="predicted"/>
<keyword evidence="1" id="KW-0378">Hydrolase</keyword>
<feature type="non-terminal residue" evidence="1">
    <location>
        <position position="1"/>
    </location>
</feature>
<dbReference type="EMBL" id="UOER01000352">
    <property type="protein sequence ID" value="VAW25293.1"/>
    <property type="molecule type" value="Genomic_DNA"/>
</dbReference>
<organism evidence="1">
    <name type="scientific">hydrothermal vent metagenome</name>
    <dbReference type="NCBI Taxonomy" id="652676"/>
    <lineage>
        <taxon>unclassified sequences</taxon>
        <taxon>metagenomes</taxon>
        <taxon>ecological metagenomes</taxon>
    </lineage>
</organism>
<dbReference type="Gene3D" id="3.90.79.10">
    <property type="entry name" value="Nucleoside Triphosphate Pyrophosphohydrolase"/>
    <property type="match status" value="1"/>
</dbReference>
<gene>
    <name evidence="1" type="ORF">MNBD_BACTEROID04-1549</name>
</gene>